<dbReference type="SUPFAM" id="SSF143081">
    <property type="entry name" value="BB1717-like"/>
    <property type="match status" value="1"/>
</dbReference>
<accession>C3KAY8</accession>
<dbReference type="EC" id="3.4.-.-" evidence="8"/>
<dbReference type="AlphaFoldDB" id="C3KAY8"/>
<evidence type="ECO:0000313" key="9">
    <source>
        <dbReference type="EMBL" id="CAI2797122.1"/>
    </source>
</evidence>
<dbReference type="Gene3D" id="3.90.1680.10">
    <property type="entry name" value="SOS response associated peptidase-like"/>
    <property type="match status" value="1"/>
</dbReference>
<dbReference type="PANTHER" id="PTHR13604">
    <property type="entry name" value="DC12-RELATED"/>
    <property type="match status" value="1"/>
</dbReference>
<dbReference type="eggNOG" id="COG2135">
    <property type="taxonomic scope" value="Bacteria"/>
</dbReference>
<keyword evidence="2 8" id="KW-0645">Protease</keyword>
<reference evidence="10" key="1">
    <citation type="journal article" date="2009" name="Genome Biol.">
        <title>Genomic and genetic analyses of diversity and plant interactions of Pseudomonas fluorescens.</title>
        <authorList>
            <person name="Silby M.W."/>
            <person name="Cerdeno-Tarraga A.M."/>
            <person name="Vernikos G.S."/>
            <person name="Giddens S.R."/>
            <person name="Jackson R.W."/>
            <person name="Preston G.M."/>
            <person name="Zhang X.X."/>
            <person name="Moon C.D."/>
            <person name="Gehrig S.M."/>
            <person name="Godfrey S.A."/>
            <person name="Knight C.G."/>
            <person name="Malone J.G."/>
            <person name="Robinson Z."/>
            <person name="Spiers A.J."/>
            <person name="Harris S."/>
            <person name="Challis G.L."/>
            <person name="Yaxley A.M."/>
            <person name="Harris D."/>
            <person name="Seeger K."/>
            <person name="Murphy L."/>
            <person name="Rutter S."/>
            <person name="Squares R."/>
            <person name="Quail M.A."/>
            <person name="Saunders E."/>
            <person name="Mavromatis K."/>
            <person name="Brettin T.S."/>
            <person name="Bentley S.D."/>
            <person name="Hothersall J."/>
            <person name="Stephens E."/>
            <person name="Thomas C.M."/>
            <person name="Parkhill J."/>
            <person name="Levy S.B."/>
            <person name="Rainey P.B."/>
            <person name="Thomson N.R."/>
        </authorList>
    </citation>
    <scope>NUCLEOTIDE SEQUENCE [LARGE SCALE GENOMIC DNA]</scope>
    <source>
        <strain evidence="10">SBW25</strain>
    </source>
</reference>
<proteinExistence type="inferred from homology"/>
<keyword evidence="7" id="KW-0456">Lyase</keyword>
<organism evidence="10">
    <name type="scientific">Pseudomonas fluorescens (strain SBW25)</name>
    <dbReference type="NCBI Taxonomy" id="216595"/>
    <lineage>
        <taxon>Bacteria</taxon>
        <taxon>Pseudomonadati</taxon>
        <taxon>Pseudomonadota</taxon>
        <taxon>Gammaproteobacteria</taxon>
        <taxon>Pseudomonadales</taxon>
        <taxon>Pseudomonadaceae</taxon>
        <taxon>Pseudomonas</taxon>
    </lineage>
</organism>
<evidence type="ECO:0000256" key="8">
    <source>
        <dbReference type="RuleBase" id="RU364100"/>
    </source>
</evidence>
<keyword evidence="4 8" id="KW-0378">Hydrolase</keyword>
<evidence type="ECO:0000256" key="7">
    <source>
        <dbReference type="ARBA" id="ARBA00023239"/>
    </source>
</evidence>
<keyword evidence="6" id="KW-0238">DNA-binding</keyword>
<evidence type="ECO:0000256" key="1">
    <source>
        <dbReference type="ARBA" id="ARBA00008136"/>
    </source>
</evidence>
<evidence type="ECO:0000256" key="3">
    <source>
        <dbReference type="ARBA" id="ARBA00022763"/>
    </source>
</evidence>
<dbReference type="GO" id="GO:0008233">
    <property type="term" value="F:peptidase activity"/>
    <property type="evidence" value="ECO:0007669"/>
    <property type="project" value="UniProtKB-KW"/>
</dbReference>
<dbReference type="InterPro" id="IPR003738">
    <property type="entry name" value="SRAP"/>
</dbReference>
<dbReference type="GO" id="GO:0016829">
    <property type="term" value="F:lyase activity"/>
    <property type="evidence" value="ECO:0007669"/>
    <property type="project" value="UniProtKB-KW"/>
</dbReference>
<dbReference type="PANTHER" id="PTHR13604:SF0">
    <property type="entry name" value="ABASIC SITE PROCESSING PROTEIN HMCES"/>
    <property type="match status" value="1"/>
</dbReference>
<evidence type="ECO:0000313" key="10">
    <source>
        <dbReference type="EMBL" id="CAY49127.1"/>
    </source>
</evidence>
<dbReference type="GO" id="GO:0106300">
    <property type="term" value="P:protein-DNA covalent cross-linking repair"/>
    <property type="evidence" value="ECO:0007669"/>
    <property type="project" value="InterPro"/>
</dbReference>
<dbReference type="Pfam" id="PF02586">
    <property type="entry name" value="SRAP"/>
    <property type="match status" value="1"/>
</dbReference>
<dbReference type="GO" id="GO:0006508">
    <property type="term" value="P:proteolysis"/>
    <property type="evidence" value="ECO:0007669"/>
    <property type="project" value="UniProtKB-KW"/>
</dbReference>
<gene>
    <name evidence="10" type="ordered locus">PFLU_2898</name>
</gene>
<dbReference type="KEGG" id="pfs:PFLU_2898"/>
<sequence>MLLPSVYPLETDRSLSVHQPRRAETIMCGRLTQYRGIHDFVAALSMPNALANSMGDQPIERFNVAPTTQVALLHLQGDLLHADPVRWGWRPHWAKDRAVPINARVEKVAHGPFFRAIWPHRAVTPIDGWFEWVDEGGPKKQPYLIRRQDGAPIFCAAIGQLPDADEGPGEHDGFVIITADSAGGMVDIHDRRPVVLTPDLAREWLDPATPEERAEQMVLHQGEPAEAFEWFKVDTAVGNVRNKGPELIHPLR</sequence>
<keyword evidence="5" id="KW-0190">Covalent protein-DNA linkage</keyword>
<dbReference type="GO" id="GO:0003697">
    <property type="term" value="F:single-stranded DNA binding"/>
    <property type="evidence" value="ECO:0007669"/>
    <property type="project" value="InterPro"/>
</dbReference>
<dbReference type="HOGENOM" id="CLU_035990_6_1_6"/>
<dbReference type="EMBL" id="AM181176">
    <property type="protein sequence ID" value="CAY49127.1"/>
    <property type="molecule type" value="Genomic_DNA"/>
</dbReference>
<dbReference type="Proteomes" id="UP001152918">
    <property type="component" value="Chromosome"/>
</dbReference>
<name>C3KAY8_PSEFS</name>
<protein>
    <recommendedName>
        <fullName evidence="8">Abasic site processing protein</fullName>
        <ecNumber evidence="8">3.4.-.-</ecNumber>
    </recommendedName>
</protein>
<evidence type="ECO:0000256" key="4">
    <source>
        <dbReference type="ARBA" id="ARBA00022801"/>
    </source>
</evidence>
<dbReference type="InterPro" id="IPR036590">
    <property type="entry name" value="SRAP-like"/>
</dbReference>
<keyword evidence="3" id="KW-0227">DNA damage</keyword>
<evidence type="ECO:0000256" key="2">
    <source>
        <dbReference type="ARBA" id="ARBA00022670"/>
    </source>
</evidence>
<evidence type="ECO:0000256" key="5">
    <source>
        <dbReference type="ARBA" id="ARBA00023124"/>
    </source>
</evidence>
<dbReference type="EMBL" id="OV986001">
    <property type="protein sequence ID" value="CAI2797122.1"/>
    <property type="molecule type" value="Genomic_DNA"/>
</dbReference>
<reference evidence="9" key="2">
    <citation type="submission" date="2023-10" db="EMBL/GenBank/DDBJ databases">
        <authorList>
            <person name="Fortmann-Grote C."/>
        </authorList>
    </citation>
    <scope>NUCLEOTIDE SEQUENCE</scope>
    <source>
        <strain evidence="9">SBW25</strain>
    </source>
</reference>
<evidence type="ECO:0000256" key="6">
    <source>
        <dbReference type="ARBA" id="ARBA00023125"/>
    </source>
</evidence>
<comment type="similarity">
    <text evidence="1 8">Belongs to the SOS response-associated peptidase family.</text>
</comment>